<comment type="similarity">
    <text evidence="8">Belongs to the radical SAM superfamily. Lipoyl synthase family.</text>
</comment>
<keyword evidence="4 8" id="KW-0479">Metal-binding</keyword>
<dbReference type="NCBIfam" id="TIGR00510">
    <property type="entry name" value="lipA"/>
    <property type="match status" value="1"/>
</dbReference>
<keyword evidence="2 8" id="KW-0808">Transferase</keyword>
<dbReference type="OrthoDB" id="9787898at2"/>
<evidence type="ECO:0000256" key="8">
    <source>
        <dbReference type="HAMAP-Rule" id="MF_00206"/>
    </source>
</evidence>
<dbReference type="PANTHER" id="PTHR10949">
    <property type="entry name" value="LIPOYL SYNTHASE"/>
    <property type="match status" value="1"/>
</dbReference>
<evidence type="ECO:0000259" key="9">
    <source>
        <dbReference type="PROSITE" id="PS51918"/>
    </source>
</evidence>
<feature type="domain" description="Radical SAM core" evidence="9">
    <location>
        <begin position="48"/>
        <end position="262"/>
    </location>
</feature>
<evidence type="ECO:0000313" key="11">
    <source>
        <dbReference type="Proteomes" id="UP000009222"/>
    </source>
</evidence>
<accession>F5Y8V4</accession>
<dbReference type="InterPro" id="IPR003698">
    <property type="entry name" value="Lipoyl_synth"/>
</dbReference>
<organism evidence="10 11">
    <name type="scientific">Leadbettera azotonutricia (strain ATCC BAA-888 / DSM 13862 / ZAS-9)</name>
    <name type="common">Treponema azotonutricium</name>
    <dbReference type="NCBI Taxonomy" id="545695"/>
    <lineage>
        <taxon>Bacteria</taxon>
        <taxon>Pseudomonadati</taxon>
        <taxon>Spirochaetota</taxon>
        <taxon>Spirochaetia</taxon>
        <taxon>Spirochaetales</taxon>
        <taxon>Breznakiellaceae</taxon>
        <taxon>Leadbettera</taxon>
    </lineage>
</organism>
<dbReference type="GO" id="GO:0051539">
    <property type="term" value="F:4 iron, 4 sulfur cluster binding"/>
    <property type="evidence" value="ECO:0007669"/>
    <property type="project" value="UniProtKB-UniRule"/>
</dbReference>
<dbReference type="AlphaFoldDB" id="F5Y8V4"/>
<dbReference type="InParanoid" id="F5Y8V4"/>
<dbReference type="UniPathway" id="UPA00538">
    <property type="reaction ID" value="UER00593"/>
</dbReference>
<feature type="binding site" evidence="8">
    <location>
        <position position="47"/>
    </location>
    <ligand>
        <name>[4Fe-4S] cluster</name>
        <dbReference type="ChEBI" id="CHEBI:49883"/>
        <label>1</label>
    </ligand>
</feature>
<feature type="binding site" evidence="8">
    <location>
        <position position="66"/>
    </location>
    <ligand>
        <name>[4Fe-4S] cluster</name>
        <dbReference type="ChEBI" id="CHEBI:49883"/>
        <label>2</label>
        <note>4Fe-4S-S-AdoMet</note>
    </ligand>
</feature>
<feature type="binding site" evidence="8">
    <location>
        <position position="36"/>
    </location>
    <ligand>
        <name>[4Fe-4S] cluster</name>
        <dbReference type="ChEBI" id="CHEBI:49883"/>
        <label>1</label>
    </ligand>
</feature>
<evidence type="ECO:0000256" key="6">
    <source>
        <dbReference type="ARBA" id="ARBA00023014"/>
    </source>
</evidence>
<dbReference type="InterPro" id="IPR006638">
    <property type="entry name" value="Elp3/MiaA/NifB-like_rSAM"/>
</dbReference>
<dbReference type="FunCoup" id="F5Y8V4">
    <property type="interactions" value="395"/>
</dbReference>
<dbReference type="SFLD" id="SFLDS00029">
    <property type="entry name" value="Radical_SAM"/>
    <property type="match status" value="1"/>
</dbReference>
<evidence type="ECO:0000313" key="10">
    <source>
        <dbReference type="EMBL" id="AEF81593.1"/>
    </source>
</evidence>
<comment type="cofactor">
    <cofactor evidence="8">
        <name>[4Fe-4S] cluster</name>
        <dbReference type="ChEBI" id="CHEBI:49883"/>
    </cofactor>
    <text evidence="8">Binds 2 [4Fe-4S] clusters per subunit. One cluster is coordinated with 3 cysteines and an exchangeable S-adenosyl-L-methionine.</text>
</comment>
<dbReference type="SMART" id="SM00729">
    <property type="entry name" value="Elp3"/>
    <property type="match status" value="1"/>
</dbReference>
<dbReference type="NCBIfam" id="NF004019">
    <property type="entry name" value="PRK05481.1"/>
    <property type="match status" value="1"/>
</dbReference>
<dbReference type="KEGG" id="taz:TREAZ_0931"/>
<keyword evidence="3 8" id="KW-0949">S-adenosyl-L-methionine</keyword>
<keyword evidence="5 8" id="KW-0408">Iron</keyword>
<comment type="pathway">
    <text evidence="8">Protein modification; protein lipoylation via endogenous pathway; protein N(6)-(lipoyl)lysine from octanoyl-[acyl-carrier-protein]: step 2/2.</text>
</comment>
<gene>
    <name evidence="8 10" type="primary">lipA</name>
    <name evidence="10" type="ordered locus">TREAZ_0931</name>
</gene>
<dbReference type="PROSITE" id="PS51918">
    <property type="entry name" value="RADICAL_SAM"/>
    <property type="match status" value="1"/>
</dbReference>
<comment type="function">
    <text evidence="8">Catalyzes the radical-mediated insertion of two sulfur atoms into the C-6 and C-8 positions of the octanoyl moiety bound to the lipoyl domains of lipoate-dependent enzymes, thereby converting the octanoylated domains into lipoylated derivatives.</text>
</comment>
<dbReference type="InterPro" id="IPR013785">
    <property type="entry name" value="Aldolase_TIM"/>
</dbReference>
<evidence type="ECO:0000256" key="5">
    <source>
        <dbReference type="ARBA" id="ARBA00023004"/>
    </source>
</evidence>
<dbReference type="Gene3D" id="3.20.20.70">
    <property type="entry name" value="Aldolase class I"/>
    <property type="match status" value="1"/>
</dbReference>
<evidence type="ECO:0000256" key="3">
    <source>
        <dbReference type="ARBA" id="ARBA00022691"/>
    </source>
</evidence>
<dbReference type="NCBIfam" id="NF009544">
    <property type="entry name" value="PRK12928.1"/>
    <property type="match status" value="1"/>
</dbReference>
<dbReference type="STRING" id="545695.TREAZ_0931"/>
<comment type="subcellular location">
    <subcellularLocation>
        <location evidence="8">Cytoplasm</location>
    </subcellularLocation>
</comment>
<dbReference type="GO" id="GO:0005737">
    <property type="term" value="C:cytoplasm"/>
    <property type="evidence" value="ECO:0007669"/>
    <property type="project" value="UniProtKB-SubCell"/>
</dbReference>
<keyword evidence="6 8" id="KW-0411">Iron-sulfur</keyword>
<dbReference type="Pfam" id="PF04055">
    <property type="entry name" value="Radical_SAM"/>
    <property type="match status" value="1"/>
</dbReference>
<protein>
    <recommendedName>
        <fullName evidence="8">Lipoyl synthase</fullName>
        <ecNumber evidence="8">2.8.1.8</ecNumber>
    </recommendedName>
    <alternativeName>
        <fullName evidence="8">Lip-syn</fullName>
        <shortName evidence="8">LS</shortName>
    </alternativeName>
    <alternativeName>
        <fullName evidence="8">Lipoate synthase</fullName>
    </alternativeName>
    <alternativeName>
        <fullName evidence="8">Lipoic acid synthase</fullName>
    </alternativeName>
    <alternativeName>
        <fullName evidence="8">Sulfur insertion protein LipA</fullName>
    </alternativeName>
</protein>
<dbReference type="RefSeq" id="WP_015711051.1">
    <property type="nucleotide sequence ID" value="NC_015577.1"/>
</dbReference>
<proteinExistence type="inferred from homology"/>
<dbReference type="HOGENOM" id="CLU_033144_2_1_12"/>
<reference evidence="10 11" key="2">
    <citation type="journal article" date="2011" name="ISME J.">
        <title>RNA-seq reveals cooperative metabolic interactions between two termite-gut spirochete species in co-culture.</title>
        <authorList>
            <person name="Rosenthal A.Z."/>
            <person name="Matson E.G."/>
            <person name="Eldar A."/>
            <person name="Leadbetter J.R."/>
        </authorList>
    </citation>
    <scope>NUCLEOTIDE SEQUENCE [LARGE SCALE GENOMIC DNA]</scope>
    <source>
        <strain evidence="11">ATCC BAA-888 / DSM 13862 / ZAS-9</strain>
    </source>
</reference>
<reference evidence="11" key="1">
    <citation type="submission" date="2009-12" db="EMBL/GenBank/DDBJ databases">
        <title>Complete sequence of Treponema azotonutricium strain ZAS-9.</title>
        <authorList>
            <person name="Tetu S.G."/>
            <person name="Matson E."/>
            <person name="Ren Q."/>
            <person name="Seshadri R."/>
            <person name="Elbourne L."/>
            <person name="Hassan K.A."/>
            <person name="Durkin A."/>
            <person name="Radune D."/>
            <person name="Mohamoud Y."/>
            <person name="Shay R."/>
            <person name="Jin S."/>
            <person name="Zhang X."/>
            <person name="Lucey K."/>
            <person name="Ballor N.R."/>
            <person name="Ottesen E."/>
            <person name="Rosenthal R."/>
            <person name="Allen A."/>
            <person name="Leadbetter J.R."/>
            <person name="Paulsen I.T."/>
        </authorList>
    </citation>
    <scope>NUCLEOTIDE SEQUENCE [LARGE SCALE GENOMIC DNA]</scope>
    <source>
        <strain evidence="11">ATCC BAA-888 / DSM 13862 / ZAS-9</strain>
    </source>
</reference>
<feature type="binding site" evidence="8">
    <location>
        <position position="273"/>
    </location>
    <ligand>
        <name>[4Fe-4S] cluster</name>
        <dbReference type="ChEBI" id="CHEBI:49883"/>
        <label>1</label>
    </ligand>
</feature>
<dbReference type="InterPro" id="IPR007197">
    <property type="entry name" value="rSAM"/>
</dbReference>
<keyword evidence="8" id="KW-0963">Cytoplasm</keyword>
<name>F5Y8V4_LEAAZ</name>
<dbReference type="EC" id="2.8.1.8" evidence="8"/>
<evidence type="ECO:0000256" key="2">
    <source>
        <dbReference type="ARBA" id="ARBA00022679"/>
    </source>
</evidence>
<evidence type="ECO:0000256" key="7">
    <source>
        <dbReference type="ARBA" id="ARBA00047326"/>
    </source>
</evidence>
<evidence type="ECO:0000256" key="1">
    <source>
        <dbReference type="ARBA" id="ARBA00022485"/>
    </source>
</evidence>
<feature type="binding site" evidence="8">
    <location>
        <position position="69"/>
    </location>
    <ligand>
        <name>[4Fe-4S] cluster</name>
        <dbReference type="ChEBI" id="CHEBI:49883"/>
        <label>2</label>
        <note>4Fe-4S-S-AdoMet</note>
    </ligand>
</feature>
<dbReference type="EMBL" id="CP001841">
    <property type="protein sequence ID" value="AEF81593.1"/>
    <property type="molecule type" value="Genomic_DNA"/>
</dbReference>
<dbReference type="GO" id="GO:0046872">
    <property type="term" value="F:metal ion binding"/>
    <property type="evidence" value="ECO:0007669"/>
    <property type="project" value="UniProtKB-KW"/>
</dbReference>
<dbReference type="PANTHER" id="PTHR10949:SF0">
    <property type="entry name" value="LIPOYL SYNTHASE, MITOCHONDRIAL"/>
    <property type="match status" value="1"/>
</dbReference>
<feature type="binding site" evidence="8">
    <location>
        <position position="62"/>
    </location>
    <ligand>
        <name>[4Fe-4S] cluster</name>
        <dbReference type="ChEBI" id="CHEBI:49883"/>
        <label>2</label>
        <note>4Fe-4S-S-AdoMet</note>
    </ligand>
</feature>
<dbReference type="eggNOG" id="COG0320">
    <property type="taxonomic scope" value="Bacteria"/>
</dbReference>
<keyword evidence="11" id="KW-1185">Reference proteome</keyword>
<dbReference type="Proteomes" id="UP000009222">
    <property type="component" value="Chromosome"/>
</dbReference>
<keyword evidence="1 8" id="KW-0004">4Fe-4S</keyword>
<dbReference type="GO" id="GO:0009249">
    <property type="term" value="P:protein lipoylation"/>
    <property type="evidence" value="ECO:0007669"/>
    <property type="project" value="UniProtKB-UniRule"/>
</dbReference>
<comment type="catalytic activity">
    <reaction evidence="7 8">
        <text>[[Fe-S] cluster scaffold protein carrying a second [4Fe-4S](2+) cluster] + N(6)-octanoyl-L-lysyl-[protein] + 2 oxidized [2Fe-2S]-[ferredoxin] + 2 S-adenosyl-L-methionine + 4 H(+) = [[Fe-S] cluster scaffold protein] + N(6)-[(R)-dihydrolipoyl]-L-lysyl-[protein] + 4 Fe(3+) + 2 hydrogen sulfide + 2 5'-deoxyadenosine + 2 L-methionine + 2 reduced [2Fe-2S]-[ferredoxin]</text>
        <dbReference type="Rhea" id="RHEA:16585"/>
        <dbReference type="Rhea" id="RHEA-COMP:9928"/>
        <dbReference type="Rhea" id="RHEA-COMP:10000"/>
        <dbReference type="Rhea" id="RHEA-COMP:10001"/>
        <dbReference type="Rhea" id="RHEA-COMP:10475"/>
        <dbReference type="Rhea" id="RHEA-COMP:14568"/>
        <dbReference type="Rhea" id="RHEA-COMP:14569"/>
        <dbReference type="ChEBI" id="CHEBI:15378"/>
        <dbReference type="ChEBI" id="CHEBI:17319"/>
        <dbReference type="ChEBI" id="CHEBI:29034"/>
        <dbReference type="ChEBI" id="CHEBI:29919"/>
        <dbReference type="ChEBI" id="CHEBI:33722"/>
        <dbReference type="ChEBI" id="CHEBI:33737"/>
        <dbReference type="ChEBI" id="CHEBI:33738"/>
        <dbReference type="ChEBI" id="CHEBI:57844"/>
        <dbReference type="ChEBI" id="CHEBI:59789"/>
        <dbReference type="ChEBI" id="CHEBI:78809"/>
        <dbReference type="ChEBI" id="CHEBI:83100"/>
        <dbReference type="EC" id="2.8.1.8"/>
    </reaction>
</comment>
<dbReference type="InterPro" id="IPR058240">
    <property type="entry name" value="rSAM_sf"/>
</dbReference>
<dbReference type="SUPFAM" id="SSF102114">
    <property type="entry name" value="Radical SAM enzymes"/>
    <property type="match status" value="1"/>
</dbReference>
<dbReference type="HAMAP" id="MF_00206">
    <property type="entry name" value="Lipoyl_synth"/>
    <property type="match status" value="1"/>
</dbReference>
<evidence type="ECO:0000256" key="4">
    <source>
        <dbReference type="ARBA" id="ARBA00022723"/>
    </source>
</evidence>
<dbReference type="GO" id="GO:0016992">
    <property type="term" value="F:lipoate synthase activity"/>
    <property type="evidence" value="ECO:0007669"/>
    <property type="project" value="UniProtKB-UniRule"/>
</dbReference>
<sequence>MAELRKPDWIRVRLPAGDTWRSVRQSLEKHRLRTVCDEAQCPNKGECWGQGTATFMIMGEDCTRSCRFCAVKTAKEGNPLRPDEGEALAASAKELSLKYLVLTSVDRDDLADRGSGHFVSCIKTIKEEIPGIKIEVLIPDYNEAELAAIALFPPDVLAHNVETVRSLQHIRDVRAGFDKSLETLKAAKRLGFSLTKSSLLMGLGEKPEEVFSAMDELREAGVDILVMGQYLRPSPKQIPVIEYVSPEQFALYAEEALKRGFKSVVSSPLARTSYHAREAHES</sequence>
<dbReference type="CDD" id="cd01335">
    <property type="entry name" value="Radical_SAM"/>
    <property type="match status" value="1"/>
</dbReference>
<feature type="binding site" evidence="8">
    <location>
        <position position="41"/>
    </location>
    <ligand>
        <name>[4Fe-4S] cluster</name>
        <dbReference type="ChEBI" id="CHEBI:49883"/>
        <label>1</label>
    </ligand>
</feature>